<dbReference type="NCBIfam" id="TIGR02136">
    <property type="entry name" value="ptsS_2"/>
    <property type="match status" value="1"/>
</dbReference>
<evidence type="ECO:0000256" key="1">
    <source>
        <dbReference type="ARBA" id="ARBA00002841"/>
    </source>
</evidence>
<evidence type="ECO:0000256" key="3">
    <source>
        <dbReference type="ARBA" id="ARBA00008725"/>
    </source>
</evidence>
<dbReference type="InterPro" id="IPR024370">
    <property type="entry name" value="PBP_domain"/>
</dbReference>
<dbReference type="Proteomes" id="UP000371977">
    <property type="component" value="Unassembled WGS sequence"/>
</dbReference>
<keyword evidence="10 12" id="KW-0564">Palmitate</keyword>
<accession>A0A6C2C682</accession>
<comment type="subcellular location">
    <subcellularLocation>
        <location evidence="2 12">Cell membrane</location>
        <topology evidence="2 12">Lipid-anchor</topology>
    </subcellularLocation>
</comment>
<dbReference type="CDD" id="cd13653">
    <property type="entry name" value="PBP2_phosphate_like_1"/>
    <property type="match status" value="1"/>
</dbReference>
<keyword evidence="7 12" id="KW-0592">Phosphate transport</keyword>
<proteinExistence type="inferred from homology"/>
<comment type="similarity">
    <text evidence="3 12">Belongs to the PstS family.</text>
</comment>
<evidence type="ECO:0000256" key="9">
    <source>
        <dbReference type="ARBA" id="ARBA00023136"/>
    </source>
</evidence>
<dbReference type="SUPFAM" id="SSF53850">
    <property type="entry name" value="Periplasmic binding protein-like II"/>
    <property type="match status" value="1"/>
</dbReference>
<sequence>MAKRALVGSILATMMIGATTLSVPAIASANSNVLAVGSTALQPLAEQAGAAFQDANPGTTVNVQGGGSGAGLSQVGSGGVTIGNSDIFAEQKSGIDAKKLADNKVAVVGIAPVVNQAVKVKNLTHDQLQKIFTGEITNWQQVGGQDQAIVLVTRADGSGTRLTFDQAVMDGKNETQAQSQDQNGAVQKIVAQTPGAISYLAFSYTQGSAAKGLKTVKLDNVAPNDKNVTTNKWKIWAYEHMYTTKHPDKGTKAFVKYMKSAPVQKTLLKKLGYIQVDQMKVQKDASGTVSKVK</sequence>
<dbReference type="PANTHER" id="PTHR30570">
    <property type="entry name" value="PERIPLASMIC PHOSPHATE BINDING COMPONENT OF PHOSPHATE ABC TRANSPORTER"/>
    <property type="match status" value="1"/>
</dbReference>
<comment type="function">
    <text evidence="12">Involved in the system for phosphate transport across the cytoplasmic membrane.</text>
</comment>
<dbReference type="Pfam" id="PF12849">
    <property type="entry name" value="PBP_like_2"/>
    <property type="match status" value="1"/>
</dbReference>
<name>A0A6C2C682_9LACO</name>
<feature type="signal peptide" evidence="12">
    <location>
        <begin position="1"/>
        <end position="27"/>
    </location>
</feature>
<keyword evidence="15" id="KW-1185">Reference proteome</keyword>
<dbReference type="PANTHER" id="PTHR30570:SF4">
    <property type="entry name" value="PHOSPHATE-BINDING PROTEIN PSTS 1"/>
    <property type="match status" value="1"/>
</dbReference>
<comment type="subunit">
    <text evidence="4 12">The complex is composed of two ATP-binding proteins (PstB), two transmembrane proteins (PstC and PstA) and a solute-binding protein (PstS).</text>
</comment>
<evidence type="ECO:0000256" key="10">
    <source>
        <dbReference type="ARBA" id="ARBA00023139"/>
    </source>
</evidence>
<evidence type="ECO:0000256" key="4">
    <source>
        <dbReference type="ARBA" id="ARBA00011529"/>
    </source>
</evidence>
<evidence type="ECO:0000256" key="6">
    <source>
        <dbReference type="ARBA" id="ARBA00022475"/>
    </source>
</evidence>
<evidence type="ECO:0000256" key="2">
    <source>
        <dbReference type="ARBA" id="ARBA00004193"/>
    </source>
</evidence>
<organism evidence="14 15">
    <name type="scientific">Weissella muntiaci</name>
    <dbReference type="NCBI Taxonomy" id="2508881"/>
    <lineage>
        <taxon>Bacteria</taxon>
        <taxon>Bacillati</taxon>
        <taxon>Bacillota</taxon>
        <taxon>Bacilli</taxon>
        <taxon>Lactobacillales</taxon>
        <taxon>Lactobacillaceae</taxon>
        <taxon>Weissella</taxon>
    </lineage>
</organism>
<evidence type="ECO:0000313" key="15">
    <source>
        <dbReference type="Proteomes" id="UP000371977"/>
    </source>
</evidence>
<dbReference type="GO" id="GO:0006817">
    <property type="term" value="P:phosphate ion transport"/>
    <property type="evidence" value="ECO:0007669"/>
    <property type="project" value="UniProtKB-UniRule"/>
</dbReference>
<dbReference type="InterPro" id="IPR011862">
    <property type="entry name" value="Phos-bd"/>
</dbReference>
<dbReference type="OrthoDB" id="9790048at2"/>
<keyword evidence="6 12" id="KW-1003">Cell membrane</keyword>
<comment type="caution">
    <text evidence="14">The sequence shown here is derived from an EMBL/GenBank/DDBJ whole genome shotgun (WGS) entry which is preliminary data.</text>
</comment>
<evidence type="ECO:0000256" key="11">
    <source>
        <dbReference type="ARBA" id="ARBA00023288"/>
    </source>
</evidence>
<evidence type="ECO:0000259" key="13">
    <source>
        <dbReference type="Pfam" id="PF12849"/>
    </source>
</evidence>
<gene>
    <name evidence="14" type="ORF">ESZ50_07260</name>
</gene>
<evidence type="ECO:0000256" key="12">
    <source>
        <dbReference type="RuleBase" id="RU367119"/>
    </source>
</evidence>
<protein>
    <recommendedName>
        <fullName evidence="12">Phosphate-binding protein</fullName>
    </recommendedName>
</protein>
<evidence type="ECO:0000256" key="5">
    <source>
        <dbReference type="ARBA" id="ARBA00022448"/>
    </source>
</evidence>
<dbReference type="GO" id="GO:0042301">
    <property type="term" value="F:phosphate ion binding"/>
    <property type="evidence" value="ECO:0007669"/>
    <property type="project" value="UniProtKB-UniRule"/>
</dbReference>
<dbReference type="RefSeq" id="WP_148622997.1">
    <property type="nucleotide sequence ID" value="NZ_SDGZ01000015.1"/>
</dbReference>
<feature type="chain" id="PRO_5039764157" description="Phosphate-binding protein" evidence="12">
    <location>
        <begin position="28"/>
        <end position="293"/>
    </location>
</feature>
<evidence type="ECO:0000256" key="8">
    <source>
        <dbReference type="ARBA" id="ARBA00022729"/>
    </source>
</evidence>
<keyword evidence="11 12" id="KW-0449">Lipoprotein</keyword>
<dbReference type="GO" id="GO:0005886">
    <property type="term" value="C:plasma membrane"/>
    <property type="evidence" value="ECO:0007669"/>
    <property type="project" value="UniProtKB-SubCell"/>
</dbReference>
<evidence type="ECO:0000313" key="14">
    <source>
        <dbReference type="EMBL" id="TYC49136.1"/>
    </source>
</evidence>
<dbReference type="EMBL" id="SDGZ01000015">
    <property type="protein sequence ID" value="TYC49136.1"/>
    <property type="molecule type" value="Genomic_DNA"/>
</dbReference>
<keyword evidence="9" id="KW-0472">Membrane</keyword>
<dbReference type="Gene3D" id="3.40.190.10">
    <property type="entry name" value="Periplasmic binding protein-like II"/>
    <property type="match status" value="2"/>
</dbReference>
<reference evidence="14 15" key="1">
    <citation type="submission" date="2019-01" db="EMBL/GenBank/DDBJ databases">
        <title>Weissella sp. nov., a novel lactic acid bacterium isolated from animal feces.</title>
        <authorList>
            <person name="Wang L.-T."/>
        </authorList>
    </citation>
    <scope>NUCLEOTIDE SEQUENCE [LARGE SCALE GENOMIC DNA]</scope>
    <source>
        <strain evidence="14 15">8H-2</strain>
    </source>
</reference>
<feature type="domain" description="PBP" evidence="13">
    <location>
        <begin position="27"/>
        <end position="260"/>
    </location>
</feature>
<dbReference type="InterPro" id="IPR050811">
    <property type="entry name" value="Phosphate_ABC_transporter"/>
</dbReference>
<keyword evidence="5 12" id="KW-0813">Transport</keyword>
<dbReference type="AlphaFoldDB" id="A0A6C2C682"/>
<comment type="function">
    <text evidence="1">Part of the ABC transporter complex PstSACB involved in phosphate import.</text>
</comment>
<keyword evidence="8 12" id="KW-0732">Signal</keyword>
<evidence type="ECO:0000256" key="7">
    <source>
        <dbReference type="ARBA" id="ARBA00022592"/>
    </source>
</evidence>